<evidence type="ECO:0000313" key="2">
    <source>
        <dbReference type="EMBL" id="CEF98768.1"/>
    </source>
</evidence>
<proteinExistence type="predicted"/>
<reference evidence="2 3" key="2">
    <citation type="journal article" date="2014" name="BMC Genomics">
        <title>An improved genome of the model marine alga Ostreococcus tauri unfolds by assessing Illumina de novo assemblies.</title>
        <authorList>
            <person name="Blanc-Mathieu R."/>
            <person name="Verhelst B."/>
            <person name="Derelle E."/>
            <person name="Rombauts S."/>
            <person name="Bouget F.Y."/>
            <person name="Carre I."/>
            <person name="Chateau A."/>
            <person name="Eyre-Walker A."/>
            <person name="Grimsley N."/>
            <person name="Moreau H."/>
            <person name="Piegu B."/>
            <person name="Rivals E."/>
            <person name="Schackwitz W."/>
            <person name="Van de Peer Y."/>
            <person name="Piganeau G."/>
        </authorList>
    </citation>
    <scope>NUCLEOTIDE SEQUENCE [LARGE SCALE GENOMIC DNA]</scope>
    <source>
        <strain evidence="3">OTTH 0595 / CCAP 157/2 / RCC745</strain>
    </source>
</reference>
<dbReference type="Proteomes" id="UP000009170">
    <property type="component" value="Unassembled WGS sequence"/>
</dbReference>
<accession>A0A090N3V3</accession>
<dbReference type="GeneID" id="9836564"/>
<dbReference type="InterPro" id="IPR019141">
    <property type="entry name" value="DUF2045"/>
</dbReference>
<gene>
    <name evidence="2" type="ORF">OT_ostta07g02990</name>
</gene>
<feature type="compositionally biased region" description="Polar residues" evidence="1">
    <location>
        <begin position="1"/>
        <end position="28"/>
    </location>
</feature>
<sequence>MDASPSTSSPIAGTSWSDVSTAGESSSGRAMREASRPPEAWRRAFKKIFVERRDDDASARAFAPDDVLHFVSAVDHSTFVKRWKPGMTEDFESARYGGVDWAETFKLNACAASAYVVVVGQFTEKDRGDLATTVIARAFASPHRTELDERGTAVTTAGTYPLMCFTFDEPATLDARAGRMVYVTLRRVRDARSSSGAASGTMRSGKVDDGGQDSDIVFSTHAALTGETPTKLGRALIGAPPPKTSFLSMSPARMLASPVRHVVKGLFGIANSPVGGGTRDVRPGVELYPAGDGKYVLRSVIAPCADVVYDIATSLDRFLLS</sequence>
<dbReference type="Pfam" id="PF09741">
    <property type="entry name" value="DUF2045"/>
    <property type="match status" value="1"/>
</dbReference>
<evidence type="ECO:0000313" key="3">
    <source>
        <dbReference type="Proteomes" id="UP000009170"/>
    </source>
</evidence>
<name>A0A090N3V3_OSTTA</name>
<protein>
    <submittedName>
        <fullName evidence="2">Uncharacterized protein</fullName>
    </submittedName>
</protein>
<dbReference type="InParanoid" id="A0A090N3V3"/>
<dbReference type="RefSeq" id="XP_003080391.2">
    <property type="nucleotide sequence ID" value="XM_003080343.2"/>
</dbReference>
<organism evidence="2 3">
    <name type="scientific">Ostreococcus tauri</name>
    <name type="common">Marine green alga</name>
    <dbReference type="NCBI Taxonomy" id="70448"/>
    <lineage>
        <taxon>Eukaryota</taxon>
        <taxon>Viridiplantae</taxon>
        <taxon>Chlorophyta</taxon>
        <taxon>Mamiellophyceae</taxon>
        <taxon>Mamiellales</taxon>
        <taxon>Bathycoccaceae</taxon>
        <taxon>Ostreococcus</taxon>
    </lineage>
</organism>
<keyword evidence="3" id="KW-1185">Reference proteome</keyword>
<evidence type="ECO:0000256" key="1">
    <source>
        <dbReference type="SAM" id="MobiDB-lite"/>
    </source>
</evidence>
<comment type="caution">
    <text evidence="2">The sequence shown here is derived from an EMBL/GenBank/DDBJ whole genome shotgun (WGS) entry which is preliminary data.</text>
</comment>
<dbReference type="EMBL" id="CAID01000007">
    <property type="protein sequence ID" value="CEF98768.1"/>
    <property type="molecule type" value="Genomic_DNA"/>
</dbReference>
<reference evidence="3" key="1">
    <citation type="journal article" date="2006" name="Proc. Natl. Acad. Sci. U.S.A.">
        <title>Genome analysis of the smallest free-living eukaryote Ostreococcus tauri unveils many unique features.</title>
        <authorList>
            <person name="Derelle E."/>
            <person name="Ferraz C."/>
            <person name="Rombauts S."/>
            <person name="Rouze P."/>
            <person name="Worden A.Z."/>
            <person name="Robbens S."/>
            <person name="Partensky F."/>
            <person name="Degroeve S."/>
            <person name="Echeynie S."/>
            <person name="Cooke R."/>
            <person name="Saeys Y."/>
            <person name="Wuyts J."/>
            <person name="Jabbari K."/>
            <person name="Bowler C."/>
            <person name="Panaud O."/>
            <person name="Piegu B."/>
            <person name="Ball S.G."/>
            <person name="Ral J.-P."/>
            <person name="Bouget F.-Y."/>
            <person name="Piganeau G."/>
            <person name="De Baets B."/>
            <person name="Picard A."/>
            <person name="Delseny M."/>
            <person name="Demaille J."/>
            <person name="Van de Peer Y."/>
            <person name="Moreau H."/>
        </authorList>
    </citation>
    <scope>NUCLEOTIDE SEQUENCE [LARGE SCALE GENOMIC DNA]</scope>
    <source>
        <strain evidence="3">OTTH 0595 / CCAP 157/2 / RCC745</strain>
    </source>
</reference>
<feature type="region of interest" description="Disordered" evidence="1">
    <location>
        <begin position="1"/>
        <end position="38"/>
    </location>
</feature>
<dbReference type="KEGG" id="ota:OT_ostta07g02990"/>
<dbReference type="AlphaFoldDB" id="A0A090N3V3"/>